<dbReference type="RefSeq" id="WP_161704938.1">
    <property type="nucleotide sequence ID" value="NZ_JAAAHS010000470.1"/>
</dbReference>
<dbReference type="InterPro" id="IPR049552">
    <property type="entry name" value="PKS_DH_N"/>
</dbReference>
<dbReference type="AlphaFoldDB" id="A0A964XR93"/>
<dbReference type="Pfam" id="PF08659">
    <property type="entry name" value="KR"/>
    <property type="match status" value="1"/>
</dbReference>
<reference evidence="8" key="1">
    <citation type="submission" date="2020-01" db="EMBL/GenBank/DDBJ databases">
        <title>Whole-genome analyses of novel actinobacteria.</title>
        <authorList>
            <person name="Sahin N."/>
        </authorList>
    </citation>
    <scope>NUCLEOTIDE SEQUENCE</scope>
    <source>
        <strain evidence="8">YC537</strain>
    </source>
</reference>
<evidence type="ECO:0000256" key="1">
    <source>
        <dbReference type="ARBA" id="ARBA00022450"/>
    </source>
</evidence>
<organism evidence="8 9">
    <name type="scientific">Streptomyces boluensis</name>
    <dbReference type="NCBI Taxonomy" id="1775135"/>
    <lineage>
        <taxon>Bacteria</taxon>
        <taxon>Bacillati</taxon>
        <taxon>Actinomycetota</taxon>
        <taxon>Actinomycetes</taxon>
        <taxon>Kitasatosporales</taxon>
        <taxon>Streptomycetaceae</taxon>
        <taxon>Streptomyces</taxon>
    </lineage>
</organism>
<dbReference type="GO" id="GO:0004312">
    <property type="term" value="F:fatty acid synthase activity"/>
    <property type="evidence" value="ECO:0007669"/>
    <property type="project" value="TreeGrafter"/>
</dbReference>
<dbReference type="Pfam" id="PF14765">
    <property type="entry name" value="PS-DH"/>
    <property type="match status" value="1"/>
</dbReference>
<feature type="active site" description="Proton donor; for dehydratase activity" evidence="5">
    <location>
        <position position="223"/>
    </location>
</feature>
<dbReference type="InterPro" id="IPR055123">
    <property type="entry name" value="SpnB-like_Rossmann"/>
</dbReference>
<dbReference type="SMART" id="SM00826">
    <property type="entry name" value="PKS_DH"/>
    <property type="match status" value="1"/>
</dbReference>
<feature type="region of interest" description="C-terminal hotdog fold" evidence="5">
    <location>
        <begin position="156"/>
        <end position="319"/>
    </location>
</feature>
<dbReference type="Gene3D" id="1.10.1200.10">
    <property type="entry name" value="ACP-like"/>
    <property type="match status" value="1"/>
</dbReference>
<comment type="caution">
    <text evidence="8">The sequence shown here is derived from an EMBL/GenBank/DDBJ whole genome shotgun (WGS) entry which is preliminary data.</text>
</comment>
<evidence type="ECO:0000259" key="6">
    <source>
        <dbReference type="PROSITE" id="PS50075"/>
    </source>
</evidence>
<dbReference type="InterPro" id="IPR049551">
    <property type="entry name" value="PKS_DH_C"/>
</dbReference>
<dbReference type="InterPro" id="IPR006162">
    <property type="entry name" value="Ppantetheine_attach_site"/>
</dbReference>
<evidence type="ECO:0000313" key="9">
    <source>
        <dbReference type="Proteomes" id="UP000598297"/>
    </source>
</evidence>
<dbReference type="PROSITE" id="PS52019">
    <property type="entry name" value="PKS_MFAS_DH"/>
    <property type="match status" value="1"/>
</dbReference>
<dbReference type="SMART" id="SM01294">
    <property type="entry name" value="PKS_PP_betabranch"/>
    <property type="match status" value="1"/>
</dbReference>
<dbReference type="PROSITE" id="PS50075">
    <property type="entry name" value="CARRIER"/>
    <property type="match status" value="1"/>
</dbReference>
<sequence length="901" mass="92120">AGGLGHPLLDAKLELAGGQGVLFTGQISLRGQPWLAGHAVLESPVLPVAGLVELVVRAGDELDGTGIGELTLHTPVVLPRGGALEVQLAVAPVDDAERRSFALHTRAVGADGPWVTHAEGFLTSDDPVALGDSAAEPLAGTAAQVELPEEWQPEAAQYGLHPELLDLAVRAPDVVAAVGAAQPGTVRVPAEWHDVRLRAGGATAVAVRAAELGDGAVRVQLTDPSGQPVLTVGRLVFHDVPDSGFVTTGSSVLPLFRLEWGAGALPEPERAPRWGVLGAAGADVPGPAFADVAAAGAAVAAGAPVDAVRLWALPDAGPDGDVVGGLHGRTHRMLTLVQEWLADERLAGLPLVVLTRGAVSTGIEDVPDPAGAGVWGLLRSAQAEAPGRIVIVDLEPLSEGPGSGAGGEPAPWEGQLASIVAAGEPQAALRGARVRLPRLQRSSAGALTAESTVAWDPDGTVLVTGGTGALGRIVARRLVAEHGVRHLLLLSRRGPDAPGADELRAQLAAHGATVTLVACDAADRDALAAVLRDIPAEHPLTGIVHTAGVLDNGLVADLTPQRLDAVLRPKADAAWHLHELTRDLDLTAFVLFSSSVGVVGGPGQADYAAANAFLDGLAAHRAAAGLAATAIAWGLWEVDDGINAGLGEAGLKRYEREGFRRLAPAEATDLLRAALTDGEAQLVALPVDLAAMRAHGQVPPVFQGLVRTPQRPTARSGGGAGDALGARLAALPDAERRTTLLDLVRAEIAAVLAHAGGHAVDAERPFQELGFDSMTAVDLRNRLVALTGLQLPATLVFDHPSPVALSDWLLGRLAPADAGAPAPALADLDRLEAALADGGGGDDALRSTVTVRLRQLLARLGEAAQEPDGGGPDVAESLEAASASEIFDFIDNQLGRSAPTN</sequence>
<dbReference type="EMBL" id="JAAAHS010000470">
    <property type="protein sequence ID" value="NBE56348.1"/>
    <property type="molecule type" value="Genomic_DNA"/>
</dbReference>
<dbReference type="SMART" id="SM00823">
    <property type="entry name" value="PKS_PP"/>
    <property type="match status" value="1"/>
</dbReference>
<keyword evidence="2" id="KW-0597">Phosphoprotein</keyword>
<proteinExistence type="predicted"/>
<dbReference type="Pfam" id="PF00550">
    <property type="entry name" value="PP-binding"/>
    <property type="match status" value="1"/>
</dbReference>
<evidence type="ECO:0000259" key="7">
    <source>
        <dbReference type="PROSITE" id="PS52019"/>
    </source>
</evidence>
<keyword evidence="4" id="KW-0511">Multifunctional enzyme</keyword>
<feature type="region of interest" description="N-terminal hotdog fold" evidence="5">
    <location>
        <begin position="6"/>
        <end position="129"/>
    </location>
</feature>
<dbReference type="InterPro" id="IPR009081">
    <property type="entry name" value="PP-bd_ACP"/>
</dbReference>
<protein>
    <submittedName>
        <fullName evidence="8">SDR family NAD(P)-dependent oxidoreductase</fullName>
    </submittedName>
</protein>
<dbReference type="InterPro" id="IPR050091">
    <property type="entry name" value="PKS_NRPS_Biosynth_Enz"/>
</dbReference>
<dbReference type="GO" id="GO:0017000">
    <property type="term" value="P:antibiotic biosynthetic process"/>
    <property type="evidence" value="ECO:0007669"/>
    <property type="project" value="UniProtKB-ARBA"/>
</dbReference>
<evidence type="ECO:0000256" key="5">
    <source>
        <dbReference type="PROSITE-ProRule" id="PRU01363"/>
    </source>
</evidence>
<dbReference type="PROSITE" id="PS00012">
    <property type="entry name" value="PHOSPHOPANTETHEINE"/>
    <property type="match status" value="1"/>
</dbReference>
<dbReference type="CDD" id="cd08956">
    <property type="entry name" value="KR_3_FAS_SDR_x"/>
    <property type="match status" value="1"/>
</dbReference>
<dbReference type="GO" id="GO:0031177">
    <property type="term" value="F:phosphopantetheine binding"/>
    <property type="evidence" value="ECO:0007669"/>
    <property type="project" value="InterPro"/>
</dbReference>
<dbReference type="SUPFAM" id="SSF47336">
    <property type="entry name" value="ACP-like"/>
    <property type="match status" value="1"/>
</dbReference>
<dbReference type="OrthoDB" id="9778690at2"/>
<dbReference type="PANTHER" id="PTHR43775">
    <property type="entry name" value="FATTY ACID SYNTHASE"/>
    <property type="match status" value="1"/>
</dbReference>
<evidence type="ECO:0000256" key="4">
    <source>
        <dbReference type="ARBA" id="ARBA00023268"/>
    </source>
</evidence>
<dbReference type="SMART" id="SM00822">
    <property type="entry name" value="PKS_KR"/>
    <property type="match status" value="1"/>
</dbReference>
<feature type="active site" description="Proton acceptor; for dehydratase activity" evidence="5">
    <location>
        <position position="38"/>
    </location>
</feature>
<dbReference type="InterPro" id="IPR042104">
    <property type="entry name" value="PKS_dehydratase_sf"/>
</dbReference>
<dbReference type="PANTHER" id="PTHR43775:SF51">
    <property type="entry name" value="INACTIVE PHENOLPHTHIOCEROL SYNTHESIS POLYKETIDE SYNTHASE TYPE I PKS1-RELATED"/>
    <property type="match status" value="1"/>
</dbReference>
<accession>A0A964XR93</accession>
<gene>
    <name evidence="8" type="ORF">GUY60_33940</name>
</gene>
<dbReference type="Pfam" id="PF21089">
    <property type="entry name" value="PKS_DH_N"/>
    <property type="match status" value="1"/>
</dbReference>
<dbReference type="InterPro" id="IPR057326">
    <property type="entry name" value="KR_dom"/>
</dbReference>
<dbReference type="FunFam" id="1.10.1200.10:FF:000007">
    <property type="entry name" value="Probable polyketide synthase pks17"/>
    <property type="match status" value="1"/>
</dbReference>
<dbReference type="Gene3D" id="3.10.129.110">
    <property type="entry name" value="Polyketide synthase dehydratase"/>
    <property type="match status" value="2"/>
</dbReference>
<dbReference type="InterPro" id="IPR020807">
    <property type="entry name" value="PKS_DH"/>
</dbReference>
<feature type="domain" description="Carrier" evidence="6">
    <location>
        <begin position="735"/>
        <end position="813"/>
    </location>
</feature>
<name>A0A964XR93_9ACTN</name>
<evidence type="ECO:0000256" key="2">
    <source>
        <dbReference type="ARBA" id="ARBA00022553"/>
    </source>
</evidence>
<dbReference type="SUPFAM" id="SSF51735">
    <property type="entry name" value="NAD(P)-binding Rossmann-fold domains"/>
    <property type="match status" value="2"/>
</dbReference>
<feature type="non-terminal residue" evidence="8">
    <location>
        <position position="1"/>
    </location>
</feature>
<dbReference type="Proteomes" id="UP000598297">
    <property type="component" value="Unassembled WGS sequence"/>
</dbReference>
<feature type="domain" description="PKS/mFAS DH" evidence="7">
    <location>
        <begin position="6"/>
        <end position="319"/>
    </location>
</feature>
<evidence type="ECO:0000256" key="3">
    <source>
        <dbReference type="ARBA" id="ARBA00022679"/>
    </source>
</evidence>
<dbReference type="InterPro" id="IPR013968">
    <property type="entry name" value="PKS_KR"/>
</dbReference>
<dbReference type="InterPro" id="IPR020806">
    <property type="entry name" value="PKS_PP-bd"/>
</dbReference>
<keyword evidence="1" id="KW-0596">Phosphopantetheine</keyword>
<evidence type="ECO:0000313" key="8">
    <source>
        <dbReference type="EMBL" id="NBE56348.1"/>
    </source>
</evidence>
<dbReference type="GO" id="GO:0006633">
    <property type="term" value="P:fatty acid biosynthetic process"/>
    <property type="evidence" value="ECO:0007669"/>
    <property type="project" value="TreeGrafter"/>
</dbReference>
<dbReference type="Gene3D" id="3.40.50.720">
    <property type="entry name" value="NAD(P)-binding Rossmann-like Domain"/>
    <property type="match status" value="1"/>
</dbReference>
<dbReference type="InterPro" id="IPR049900">
    <property type="entry name" value="PKS_mFAS_DH"/>
</dbReference>
<keyword evidence="9" id="KW-1185">Reference proteome</keyword>
<keyword evidence="3" id="KW-0808">Transferase</keyword>
<dbReference type="Pfam" id="PF22953">
    <property type="entry name" value="SpnB_Rossmann"/>
    <property type="match status" value="1"/>
</dbReference>
<dbReference type="InterPro" id="IPR036291">
    <property type="entry name" value="NAD(P)-bd_dom_sf"/>
</dbReference>
<dbReference type="InterPro" id="IPR036736">
    <property type="entry name" value="ACP-like_sf"/>
</dbReference>